<dbReference type="PROSITE" id="PS51257">
    <property type="entry name" value="PROKAR_LIPOPROTEIN"/>
    <property type="match status" value="1"/>
</dbReference>
<dbReference type="Gene3D" id="3.40.50.1980">
    <property type="entry name" value="Nitrogenase molybdenum iron protein domain"/>
    <property type="match status" value="2"/>
</dbReference>
<dbReference type="Proteomes" id="UP000005104">
    <property type="component" value="Chromosome"/>
</dbReference>
<dbReference type="STRING" id="768710.DesyoDRAFT_2632"/>
<dbReference type="OrthoDB" id="9787830at2"/>
<keyword evidence="2" id="KW-0732">Signal</keyword>
<dbReference type="Gene3D" id="1.20.58.2180">
    <property type="match status" value="1"/>
</dbReference>
<feature type="chain" id="PRO_5039550487" evidence="2">
    <location>
        <begin position="23"/>
        <end position="357"/>
    </location>
</feature>
<dbReference type="RefSeq" id="WP_007783624.1">
    <property type="nucleotide sequence ID" value="NZ_CM001441.1"/>
</dbReference>
<dbReference type="InterPro" id="IPR002491">
    <property type="entry name" value="ABC_transptr_periplasmic_BD"/>
</dbReference>
<comment type="similarity">
    <text evidence="1">Belongs to the bacterial solute-binding protein 8 family.</text>
</comment>
<evidence type="ECO:0000313" key="5">
    <source>
        <dbReference type="Proteomes" id="UP000005104"/>
    </source>
</evidence>
<feature type="domain" description="Fe/B12 periplasmic-binding" evidence="3">
    <location>
        <begin position="65"/>
        <end position="328"/>
    </location>
</feature>
<reference evidence="4 5" key="1">
    <citation type="submission" date="2011-11" db="EMBL/GenBank/DDBJ databases">
        <title>The Noncontiguous Finished genome of Desulfosporosinus youngiae DSM 17734.</title>
        <authorList>
            <consortium name="US DOE Joint Genome Institute (JGI-PGF)"/>
            <person name="Lucas S."/>
            <person name="Han J."/>
            <person name="Lapidus A."/>
            <person name="Cheng J.-F."/>
            <person name="Goodwin L."/>
            <person name="Pitluck S."/>
            <person name="Peters L."/>
            <person name="Ovchinnikova G."/>
            <person name="Lu M."/>
            <person name="Land M.L."/>
            <person name="Hauser L."/>
            <person name="Pester M."/>
            <person name="Spring S."/>
            <person name="Ollivier B."/>
            <person name="Rattei T."/>
            <person name="Klenk H.-P."/>
            <person name="Wagner M."/>
            <person name="Loy A."/>
            <person name="Woyke T.J."/>
        </authorList>
    </citation>
    <scope>NUCLEOTIDE SEQUENCE [LARGE SCALE GENOMIC DNA]</scope>
    <source>
        <strain evidence="4 5">DSM 17734</strain>
    </source>
</reference>
<evidence type="ECO:0000259" key="3">
    <source>
        <dbReference type="PROSITE" id="PS50983"/>
    </source>
</evidence>
<accession>H5XVA0</accession>
<evidence type="ECO:0000256" key="1">
    <source>
        <dbReference type="ARBA" id="ARBA00008814"/>
    </source>
</evidence>
<dbReference type="Pfam" id="PF01497">
    <property type="entry name" value="Peripla_BP_2"/>
    <property type="match status" value="1"/>
</dbReference>
<evidence type="ECO:0000313" key="4">
    <source>
        <dbReference type="EMBL" id="EHQ89698.1"/>
    </source>
</evidence>
<dbReference type="PROSITE" id="PS50983">
    <property type="entry name" value="FE_B12_PBP"/>
    <property type="match status" value="1"/>
</dbReference>
<feature type="signal peptide" evidence="2">
    <location>
        <begin position="1"/>
        <end position="22"/>
    </location>
</feature>
<dbReference type="SUPFAM" id="SSF53807">
    <property type="entry name" value="Helical backbone' metal receptor"/>
    <property type="match status" value="1"/>
</dbReference>
<dbReference type="EMBL" id="CM001441">
    <property type="protein sequence ID" value="EHQ89698.1"/>
    <property type="molecule type" value="Genomic_DNA"/>
</dbReference>
<dbReference type="eggNOG" id="COG0614">
    <property type="taxonomic scope" value="Bacteria"/>
</dbReference>
<protein>
    <submittedName>
        <fullName evidence="4">ABC-type Fe3+-hydroxamate transport system, periplasmic component</fullName>
    </submittedName>
</protein>
<dbReference type="AlphaFoldDB" id="H5XVA0"/>
<dbReference type="PANTHER" id="PTHR30535:SF34">
    <property type="entry name" value="MOLYBDATE-BINDING PROTEIN MOLA"/>
    <property type="match status" value="1"/>
</dbReference>
<keyword evidence="5" id="KW-1185">Reference proteome</keyword>
<sequence length="357" mass="39780">MKSTKKILALVLLTFFVLASLAGCGQQAPNGTNPPEKTAVTQTERTVVDMAGRSVKIPAEIKSIATFGSIGVLNAFVETLGEGSKIVNEGTASFTKSERWNKYQYLFAPQLKNAPVLQDANGEIVMEKVLQMKPDLCLVMTKEMAEQLAAQGQNVIYLSWAKQEDVKACITLLGEVLNKQDVAKDYLAYFDKIVAKAQDLTKNLKEADKKKVVYGNPITYSQPHIIAEWWIKTAGGISVTDNGRTTETLTYTLEDLLKWSPDVMLLSDVALKKDVLADKRYADISAVKNGQIYTVPGVSHIWGNRTTEQPLTILWTMNKLYPNIMTTEELGKEISYFYSHFFKYNLSDEQIKEIIGS</sequence>
<gene>
    <name evidence="4" type="ORF">DesyoDRAFT_2632</name>
</gene>
<name>H5XVA0_9FIRM</name>
<evidence type="ECO:0000256" key="2">
    <source>
        <dbReference type="SAM" id="SignalP"/>
    </source>
</evidence>
<organism evidence="4 5">
    <name type="scientific">Desulfosporosinus youngiae DSM 17734</name>
    <dbReference type="NCBI Taxonomy" id="768710"/>
    <lineage>
        <taxon>Bacteria</taxon>
        <taxon>Bacillati</taxon>
        <taxon>Bacillota</taxon>
        <taxon>Clostridia</taxon>
        <taxon>Eubacteriales</taxon>
        <taxon>Desulfitobacteriaceae</taxon>
        <taxon>Desulfosporosinus</taxon>
    </lineage>
</organism>
<dbReference type="InterPro" id="IPR050902">
    <property type="entry name" value="ABC_Transporter_SBP"/>
</dbReference>
<dbReference type="HOGENOM" id="CLU_038034_13_3_9"/>
<dbReference type="PANTHER" id="PTHR30535">
    <property type="entry name" value="VITAMIN B12-BINDING PROTEIN"/>
    <property type="match status" value="1"/>
</dbReference>
<proteinExistence type="inferred from homology"/>